<sequence>MPKPSGSYIERSFSYSCNNVSKCLEILEKIDEELSLEADLQIEMRSNKLIIKVIGLEPNVISAITKIRDFLSMYGSPKHDPKRGISSEIIVRYTKRMIPLDVLAYVLKKEFDIDAEVNGSLIYADTDLDTVITVAKKVAEVQQKIESMPYSSSLKKLLIAAVAIYNTSHVEIIEALQSLGYLNEKNELTIPWLQALEELDDIFNKNDV</sequence>
<protein>
    <submittedName>
        <fullName evidence="1">DUF2067 domain-containing protein</fullName>
    </submittedName>
</protein>
<dbReference type="EMBL" id="DTAU01000048">
    <property type="protein sequence ID" value="HFQ78604.1"/>
    <property type="molecule type" value="Genomic_DNA"/>
</dbReference>
<comment type="caution">
    <text evidence="1">The sequence shown here is derived from an EMBL/GenBank/DDBJ whole genome shotgun (WGS) entry which is preliminary data.</text>
</comment>
<accession>A0A832AA23</accession>
<evidence type="ECO:0000313" key="1">
    <source>
        <dbReference type="EMBL" id="HFQ78604.1"/>
    </source>
</evidence>
<gene>
    <name evidence="1" type="ORF">ENT99_02740</name>
</gene>
<dbReference type="InterPro" id="IPR019202">
    <property type="entry name" value="DUF2067"/>
</dbReference>
<organism evidence="1">
    <name type="scientific">Ignisphaera aggregans</name>
    <dbReference type="NCBI Taxonomy" id="334771"/>
    <lineage>
        <taxon>Archaea</taxon>
        <taxon>Thermoproteota</taxon>
        <taxon>Thermoprotei</taxon>
        <taxon>Desulfurococcales</taxon>
        <taxon>Desulfurococcaceae</taxon>
        <taxon>Ignisphaera</taxon>
    </lineage>
</organism>
<name>A0A832AA23_9CREN</name>
<dbReference type="AlphaFoldDB" id="A0A832AA23"/>
<reference evidence="1" key="1">
    <citation type="journal article" date="2020" name="mSystems">
        <title>Genome- and Community-Level Interaction Insights into Carbon Utilization and Element Cycling Functions of Hydrothermarchaeota in Hydrothermal Sediment.</title>
        <authorList>
            <person name="Zhou Z."/>
            <person name="Liu Y."/>
            <person name="Xu W."/>
            <person name="Pan J."/>
            <person name="Luo Z.H."/>
            <person name="Li M."/>
        </authorList>
    </citation>
    <scope>NUCLEOTIDE SEQUENCE</scope>
    <source>
        <strain evidence="1">SpSt-629</strain>
    </source>
</reference>
<dbReference type="Pfam" id="PF09840">
    <property type="entry name" value="DUF2067"/>
    <property type="match status" value="1"/>
</dbReference>
<proteinExistence type="predicted"/>